<sequence length="51" mass="5788">MNSTRSEKPEDIIAGHIPRLRFYAKKVVLGGEKLSSQEDADRLARLKEFVS</sequence>
<proteinExistence type="predicted"/>
<name>A0A383DTA0_9ZZZZ</name>
<evidence type="ECO:0000313" key="1">
    <source>
        <dbReference type="EMBL" id="SVE47747.1"/>
    </source>
</evidence>
<dbReference type="EMBL" id="UINC01220016">
    <property type="protein sequence ID" value="SVE47747.1"/>
    <property type="molecule type" value="Genomic_DNA"/>
</dbReference>
<organism evidence="1">
    <name type="scientific">marine metagenome</name>
    <dbReference type="NCBI Taxonomy" id="408172"/>
    <lineage>
        <taxon>unclassified sequences</taxon>
        <taxon>metagenomes</taxon>
        <taxon>ecological metagenomes</taxon>
    </lineage>
</organism>
<feature type="non-terminal residue" evidence="1">
    <location>
        <position position="51"/>
    </location>
</feature>
<dbReference type="AlphaFoldDB" id="A0A383DTA0"/>
<gene>
    <name evidence="1" type="ORF">METZ01_LOCUS500601</name>
</gene>
<reference evidence="1" key="1">
    <citation type="submission" date="2018-05" db="EMBL/GenBank/DDBJ databases">
        <authorList>
            <person name="Lanie J.A."/>
            <person name="Ng W.-L."/>
            <person name="Kazmierczak K.M."/>
            <person name="Andrzejewski T.M."/>
            <person name="Davidsen T.M."/>
            <person name="Wayne K.J."/>
            <person name="Tettelin H."/>
            <person name="Glass J.I."/>
            <person name="Rusch D."/>
            <person name="Podicherti R."/>
            <person name="Tsui H.-C.T."/>
            <person name="Winkler M.E."/>
        </authorList>
    </citation>
    <scope>NUCLEOTIDE SEQUENCE</scope>
</reference>
<accession>A0A383DTA0</accession>
<protein>
    <submittedName>
        <fullName evidence="1">Uncharacterized protein</fullName>
    </submittedName>
</protein>